<dbReference type="GO" id="GO:0004045">
    <property type="term" value="F:peptidyl-tRNA hydrolase activity"/>
    <property type="evidence" value="ECO:0007669"/>
    <property type="project" value="UniProtKB-EC"/>
</dbReference>
<evidence type="ECO:0000256" key="3">
    <source>
        <dbReference type="ARBA" id="ARBA00038050"/>
    </source>
</evidence>
<dbReference type="InterPro" id="IPR002833">
    <property type="entry name" value="PTH2"/>
</dbReference>
<accession>A0A6J5RXX9</accession>
<dbReference type="Gene3D" id="3.40.1490.10">
    <property type="entry name" value="Bit1"/>
    <property type="match status" value="1"/>
</dbReference>
<organism evidence="5">
    <name type="scientific">uncultured Caudovirales phage</name>
    <dbReference type="NCBI Taxonomy" id="2100421"/>
    <lineage>
        <taxon>Viruses</taxon>
        <taxon>Duplodnaviria</taxon>
        <taxon>Heunggongvirae</taxon>
        <taxon>Uroviricota</taxon>
        <taxon>Caudoviricetes</taxon>
        <taxon>Peduoviridae</taxon>
        <taxon>Maltschvirus</taxon>
        <taxon>Maltschvirus maltsch</taxon>
    </lineage>
</organism>
<proteinExistence type="inferred from homology"/>
<evidence type="ECO:0000256" key="2">
    <source>
        <dbReference type="ARBA" id="ARBA00022801"/>
    </source>
</evidence>
<dbReference type="EMBL" id="LR797252">
    <property type="protein sequence ID" value="CAB4196904.1"/>
    <property type="molecule type" value="Genomic_DNA"/>
</dbReference>
<protein>
    <recommendedName>
        <fullName evidence="1">peptidyl-tRNA hydrolase</fullName>
        <ecNumber evidence="1">3.1.1.29</ecNumber>
    </recommendedName>
</protein>
<dbReference type="InterPro" id="IPR023476">
    <property type="entry name" value="Pep_tRNA_hydro_II_dom_sf"/>
</dbReference>
<dbReference type="EC" id="3.1.1.29" evidence="1"/>
<comment type="catalytic activity">
    <reaction evidence="4">
        <text>an N-acyl-L-alpha-aminoacyl-tRNA + H2O = an N-acyl-L-amino acid + a tRNA + H(+)</text>
        <dbReference type="Rhea" id="RHEA:54448"/>
        <dbReference type="Rhea" id="RHEA-COMP:10123"/>
        <dbReference type="Rhea" id="RHEA-COMP:13883"/>
        <dbReference type="ChEBI" id="CHEBI:15377"/>
        <dbReference type="ChEBI" id="CHEBI:15378"/>
        <dbReference type="ChEBI" id="CHEBI:59874"/>
        <dbReference type="ChEBI" id="CHEBI:78442"/>
        <dbReference type="ChEBI" id="CHEBI:138191"/>
        <dbReference type="EC" id="3.1.1.29"/>
    </reaction>
</comment>
<dbReference type="PANTHER" id="PTHR12649:SF11">
    <property type="entry name" value="PEPTIDYL-TRNA HYDROLASE 2, MITOCHONDRIAL"/>
    <property type="match status" value="1"/>
</dbReference>
<evidence type="ECO:0000256" key="4">
    <source>
        <dbReference type="ARBA" id="ARBA00048707"/>
    </source>
</evidence>
<comment type="similarity">
    <text evidence="3">Belongs to the PTH2 family.</text>
</comment>
<evidence type="ECO:0000256" key="1">
    <source>
        <dbReference type="ARBA" id="ARBA00013260"/>
    </source>
</evidence>
<gene>
    <name evidence="5" type="ORF">UFOVP1290_424</name>
</gene>
<keyword evidence="2 5" id="KW-0378">Hydrolase</keyword>
<name>A0A6J5RXX9_9CAUD</name>
<dbReference type="PANTHER" id="PTHR12649">
    <property type="entry name" value="PEPTIDYL-TRNA HYDROLASE 2"/>
    <property type="match status" value="1"/>
</dbReference>
<reference evidence="5" key="1">
    <citation type="submission" date="2020-05" db="EMBL/GenBank/DDBJ databases">
        <authorList>
            <person name="Chiriac C."/>
            <person name="Salcher M."/>
            <person name="Ghai R."/>
            <person name="Kavagutti S V."/>
        </authorList>
    </citation>
    <scope>NUCLEOTIDE SEQUENCE</scope>
</reference>
<dbReference type="Pfam" id="PF01981">
    <property type="entry name" value="PTH2"/>
    <property type="match status" value="1"/>
</dbReference>
<dbReference type="SUPFAM" id="SSF102462">
    <property type="entry name" value="Peptidyl-tRNA hydrolase II"/>
    <property type="match status" value="1"/>
</dbReference>
<evidence type="ECO:0000313" key="5">
    <source>
        <dbReference type="EMBL" id="CAB4196904.1"/>
    </source>
</evidence>
<sequence>MEESCKDYDSPDEVLKRASQEDPIVMYLIVRESLNMSPGKIGAQCAHAAQMLMILYNQTVSEHLCGWNVTFNKSIFEEWLESSFRKVVLKADEKEWLKIKTECKDEMVLVIDAGLTEIPSGSETVIGLWPRHRGGNSKLLKRLQVLK</sequence>